<keyword evidence="3" id="KW-1185">Reference proteome</keyword>
<proteinExistence type="predicted"/>
<dbReference type="OrthoDB" id="1454376at2"/>
<dbReference type="EMBL" id="VORO01000007">
    <property type="protein sequence ID" value="TXD89412.1"/>
    <property type="molecule type" value="Genomic_DNA"/>
</dbReference>
<dbReference type="Proteomes" id="UP000321578">
    <property type="component" value="Unassembled WGS sequence"/>
</dbReference>
<organism evidence="2 3">
    <name type="scientific">Subsaximicrobium wynnwilliamsii</name>
    <dbReference type="NCBI Taxonomy" id="291179"/>
    <lineage>
        <taxon>Bacteria</taxon>
        <taxon>Pseudomonadati</taxon>
        <taxon>Bacteroidota</taxon>
        <taxon>Flavobacteriia</taxon>
        <taxon>Flavobacteriales</taxon>
        <taxon>Flavobacteriaceae</taxon>
        <taxon>Subsaximicrobium</taxon>
    </lineage>
</organism>
<feature type="region of interest" description="Disordered" evidence="1">
    <location>
        <begin position="135"/>
        <end position="176"/>
    </location>
</feature>
<evidence type="ECO:0000313" key="2">
    <source>
        <dbReference type="EMBL" id="TXD89412.1"/>
    </source>
</evidence>
<accession>A0A5C6ZIR1</accession>
<protein>
    <submittedName>
        <fullName evidence="2">Uncharacterized protein</fullName>
    </submittedName>
</protein>
<evidence type="ECO:0000256" key="1">
    <source>
        <dbReference type="SAM" id="MobiDB-lite"/>
    </source>
</evidence>
<dbReference type="RefSeq" id="WP_147086165.1">
    <property type="nucleotide sequence ID" value="NZ_VORM01000006.1"/>
</dbReference>
<dbReference type="PROSITE" id="PS51257">
    <property type="entry name" value="PROKAR_LIPOPROTEIN"/>
    <property type="match status" value="1"/>
</dbReference>
<gene>
    <name evidence="2" type="ORF">ESY86_08485</name>
</gene>
<dbReference type="AlphaFoldDB" id="A0A5C6ZIR1"/>
<evidence type="ECO:0000313" key="3">
    <source>
        <dbReference type="Proteomes" id="UP000321578"/>
    </source>
</evidence>
<comment type="caution">
    <text evidence="2">The sequence shown here is derived from an EMBL/GenBank/DDBJ whole genome shotgun (WGS) entry which is preliminary data.</text>
</comment>
<name>A0A5C6ZIR1_9FLAO</name>
<sequence length="176" mass="19995">MKIQHILMPFLVALLVACGSSQRVITADGSVYQVKGNKIMNAGTDVSETLSEDQKASIKTLVAEQKEAKATAEKLQEELEEKQDRLNDAIKETQKKQEALIEKQEALDEKLEAKEEATADFLKAKKRLADKTKKYQRLKDKGKLSPRDDEKWQEKLKDYQQDIDDAQAKMDALNKD</sequence>
<reference evidence="2 3" key="1">
    <citation type="submission" date="2019-08" db="EMBL/GenBank/DDBJ databases">
        <title>Genomes of Subsaximicrobium wynnwilliamsii strains.</title>
        <authorList>
            <person name="Bowman J.P."/>
        </authorList>
    </citation>
    <scope>NUCLEOTIDE SEQUENCE [LARGE SCALE GENOMIC DNA]</scope>
    <source>
        <strain evidence="2 3">2-80-2</strain>
    </source>
</reference>